<name>A0A6J4HRX9_9SPHI</name>
<sequence>MRLAEFNALALEKKADYVLVHGVLLSGRSFDEYLIYLYSVDSFFVELWFRKNAVHALFPFSSTQFLEAYLKEVSLSELLG</sequence>
<accession>A0A6J4HRX9</accession>
<reference evidence="1" key="1">
    <citation type="submission" date="2020-02" db="EMBL/GenBank/DDBJ databases">
        <authorList>
            <person name="Meier V. D."/>
        </authorList>
    </citation>
    <scope>NUCLEOTIDE SEQUENCE</scope>
    <source>
        <strain evidence="1">AVDCRST_MAG56</strain>
    </source>
</reference>
<evidence type="ECO:0000313" key="1">
    <source>
        <dbReference type="EMBL" id="CAA9232383.1"/>
    </source>
</evidence>
<dbReference type="AlphaFoldDB" id="A0A6J4HRX9"/>
<proteinExistence type="predicted"/>
<dbReference type="EMBL" id="CADCTQ010000095">
    <property type="protein sequence ID" value="CAA9232383.1"/>
    <property type="molecule type" value="Genomic_DNA"/>
</dbReference>
<organism evidence="1">
    <name type="scientific">uncultured Cytophagales bacterium</name>
    <dbReference type="NCBI Taxonomy" id="158755"/>
    <lineage>
        <taxon>Bacteria</taxon>
        <taxon>Pseudomonadati</taxon>
        <taxon>Bacteroidota</taxon>
        <taxon>Sphingobacteriia</taxon>
        <taxon>Sphingobacteriales</taxon>
        <taxon>environmental samples</taxon>
    </lineage>
</organism>
<gene>
    <name evidence="1" type="ORF">AVDCRST_MAG56-999</name>
</gene>
<protein>
    <submittedName>
        <fullName evidence="1">Uncharacterized protein</fullName>
    </submittedName>
</protein>